<accession>A0A2V2WA12</accession>
<dbReference type="VEuPathDB" id="TriTrypDB:TcG_02277"/>
<dbReference type="VEuPathDB" id="TriTrypDB:TcCLB.507023.220"/>
<dbReference type="Proteomes" id="UP000246078">
    <property type="component" value="Unassembled WGS sequence"/>
</dbReference>
<dbReference type="VEuPathDB" id="TriTrypDB:TcCL_ESM04932"/>
<dbReference type="VEuPathDB" id="TriTrypDB:TcBrA4_0029260"/>
<dbReference type="EMBL" id="PRFC01000138">
    <property type="protein sequence ID" value="PWV05047.1"/>
    <property type="molecule type" value="Genomic_DNA"/>
</dbReference>
<name>A0A2V2WA12_TRYCR</name>
<reference evidence="1 2" key="1">
    <citation type="journal article" date="2018" name="Microb. Genom.">
        <title>Expanding an expanded genome: long-read sequencing of Trypanosoma cruzi.</title>
        <authorList>
            <person name="Berna L."/>
            <person name="Rodriguez M."/>
            <person name="Chiribao M.L."/>
            <person name="Parodi-Talice A."/>
            <person name="Pita S."/>
            <person name="Rijo G."/>
            <person name="Alvarez-Valin F."/>
            <person name="Robello C."/>
        </authorList>
    </citation>
    <scope>NUCLEOTIDE SEQUENCE [LARGE SCALE GENOMIC DNA]</scope>
    <source>
        <strain evidence="1 2">TCC</strain>
    </source>
</reference>
<dbReference type="VEuPathDB" id="TriTrypDB:Tc_MARK_1934"/>
<evidence type="ECO:0000313" key="2">
    <source>
        <dbReference type="Proteomes" id="UP000246078"/>
    </source>
</evidence>
<dbReference type="VEuPathDB" id="TriTrypDB:BCY84_00999"/>
<dbReference type="Gene3D" id="2.60.40.10">
    <property type="entry name" value="Immunoglobulins"/>
    <property type="match status" value="1"/>
</dbReference>
<protein>
    <recommendedName>
        <fullName evidence="3">MSP domain-containing protein</fullName>
    </recommendedName>
</protein>
<evidence type="ECO:0008006" key="3">
    <source>
        <dbReference type="Google" id="ProtNLM"/>
    </source>
</evidence>
<dbReference type="VEuPathDB" id="TriTrypDB:C3747_138g4"/>
<proteinExistence type="predicted"/>
<organism evidence="1 2">
    <name type="scientific">Trypanosoma cruzi</name>
    <dbReference type="NCBI Taxonomy" id="5693"/>
    <lineage>
        <taxon>Eukaryota</taxon>
        <taxon>Discoba</taxon>
        <taxon>Euglenozoa</taxon>
        <taxon>Kinetoplastea</taxon>
        <taxon>Metakinetoplastina</taxon>
        <taxon>Trypanosomatida</taxon>
        <taxon>Trypanosomatidae</taxon>
        <taxon>Trypanosoma</taxon>
        <taxon>Schizotrypanum</taxon>
    </lineage>
</organism>
<evidence type="ECO:0000313" key="1">
    <source>
        <dbReference type="EMBL" id="PWV05047.1"/>
    </source>
</evidence>
<dbReference type="VEuPathDB" id="TriTrypDB:ECC02_000307"/>
<gene>
    <name evidence="1" type="ORF">C3747_138g4</name>
</gene>
<dbReference type="VEuPathDB" id="TriTrypDB:TcCLB.511749.9"/>
<dbReference type="VEuPathDB" id="TriTrypDB:TcYC6_0096790"/>
<dbReference type="InterPro" id="IPR013783">
    <property type="entry name" value="Ig-like_fold"/>
</dbReference>
<dbReference type="VEuPathDB" id="TriTrypDB:TCSYLVIO_003224"/>
<dbReference type="AlphaFoldDB" id="A0A2V2WA12"/>
<sequence>MRTVSYGSWLKVTSMPSALKILTLEARTKLTLGQCYVSQPVEHVMLLRNNSPHAIRFEWSCSSSILQCTPQLGHMSPGSTKQLTLRLYTDTVSGETISTVFRVKSIQRWKGMIGTIRRQNRGGPYYPQRRIRMPWKTPPLQRAILEKMFVKFLKLFQSLRTTSLVIFRCKRRFT</sequence>
<comment type="caution">
    <text evidence="1">The sequence shown here is derived from an EMBL/GenBank/DDBJ whole genome shotgun (WGS) entry which is preliminary data.</text>
</comment>